<accession>A0ABN8AG77</accession>
<dbReference type="SUPFAM" id="SSF52540">
    <property type="entry name" value="P-loop containing nucleoside triphosphate hydrolases"/>
    <property type="match status" value="1"/>
</dbReference>
<dbReference type="InterPro" id="IPR027417">
    <property type="entry name" value="P-loop_NTPase"/>
</dbReference>
<dbReference type="Gene3D" id="3.40.50.300">
    <property type="entry name" value="P-loop containing nucleotide triphosphate hydrolases"/>
    <property type="match status" value="1"/>
</dbReference>
<dbReference type="Pfam" id="PF07693">
    <property type="entry name" value="KAP_NTPase"/>
    <property type="match status" value="1"/>
</dbReference>
<organism evidence="2 3">
    <name type="scientific">Sutcliffiella rhizosphaerae</name>
    <dbReference type="NCBI Taxonomy" id="2880967"/>
    <lineage>
        <taxon>Bacteria</taxon>
        <taxon>Bacillati</taxon>
        <taxon>Bacillota</taxon>
        <taxon>Bacilli</taxon>
        <taxon>Bacillales</taxon>
        <taxon>Bacillaceae</taxon>
        <taxon>Sutcliffiella</taxon>
    </lineage>
</organism>
<gene>
    <name evidence="2" type="ORF">BACCIP111883_04065</name>
</gene>
<evidence type="ECO:0000313" key="2">
    <source>
        <dbReference type="EMBL" id="CAG9623269.1"/>
    </source>
</evidence>
<dbReference type="EMBL" id="CAKJTJ010000041">
    <property type="protein sequence ID" value="CAG9623269.1"/>
    <property type="molecule type" value="Genomic_DNA"/>
</dbReference>
<proteinExistence type="predicted"/>
<reference evidence="2 3" key="1">
    <citation type="submission" date="2021-10" db="EMBL/GenBank/DDBJ databases">
        <authorList>
            <person name="Criscuolo A."/>
        </authorList>
    </citation>
    <scope>NUCLEOTIDE SEQUENCE [LARGE SCALE GENOMIC DNA]</scope>
    <source>
        <strain evidence="3">CIP 111883</strain>
    </source>
</reference>
<dbReference type="InterPro" id="IPR011646">
    <property type="entry name" value="KAP_P-loop"/>
</dbReference>
<evidence type="ECO:0000259" key="1">
    <source>
        <dbReference type="Pfam" id="PF07693"/>
    </source>
</evidence>
<sequence>MIQFIEKLFANETKLEKKIAIKEINGMKNSQPPEKPTFIVNQNEIKSRLTQKLTDCMRGYGFEHVVLTGKVGGGKTHFLNWIESRMNDNGNFYMVKFQVQETSTVKHSFVKMIVSKIFQQYYEDFTRAMNLLVTEFEGDLDSEQDLIIGMLCNRYKVSNDLARILYEVCAKTKKGSAAIRVMGASHGRTELLRLGIKNLIDSDYIKIIQFFLKYKKKDGYLLVLLDEFEHAYLSLTPAARRNFFTSYKAFIDEAVKFDPADIVLITSVTEQSEGHLKEKVESAELALWSRIQHQINALSEFSPADPLEFKELFNELSVRYRIAYDYDIYSKNESEMRKRFLERLGGDTVQSMSYRDAILNMLGIMDDLRMNKQTLEISTDTRVEYEKIIQDAKKQWEDAHPNAKPGMIKSSLEKLLMELRYKKLALENEVGSVLFVSNLVSKKLFFISTTSNSKSLITSIDKCIKYKDSLSTKEDDFETIFIYQKQWETKAIVQMLSLYPDIHALAINELELYNLFVYKNMKENISREKIMSELERVINDIK</sequence>
<protein>
    <recommendedName>
        <fullName evidence="1">KAP NTPase domain-containing protein</fullName>
    </recommendedName>
</protein>
<dbReference type="Proteomes" id="UP000789833">
    <property type="component" value="Unassembled WGS sequence"/>
</dbReference>
<dbReference type="RefSeq" id="WP_230504559.1">
    <property type="nucleotide sequence ID" value="NZ_CAKJTJ010000041.1"/>
</dbReference>
<feature type="domain" description="KAP NTPase" evidence="1">
    <location>
        <begin position="65"/>
        <end position="132"/>
    </location>
</feature>
<comment type="caution">
    <text evidence="2">The sequence shown here is derived from an EMBL/GenBank/DDBJ whole genome shotgun (WGS) entry which is preliminary data.</text>
</comment>
<keyword evidence="3" id="KW-1185">Reference proteome</keyword>
<name>A0ABN8AG77_9BACI</name>
<evidence type="ECO:0000313" key="3">
    <source>
        <dbReference type="Proteomes" id="UP000789833"/>
    </source>
</evidence>